<dbReference type="InterPro" id="IPR014957">
    <property type="entry name" value="IDEAL_dom"/>
</dbReference>
<dbReference type="SMART" id="SM00914">
    <property type="entry name" value="IDEAL"/>
    <property type="match status" value="1"/>
</dbReference>
<dbReference type="OrthoDB" id="2969764at2"/>
<reference evidence="2 3" key="1">
    <citation type="submission" date="2017-11" db="EMBL/GenBank/DDBJ databases">
        <title>Comparitive Functional Genomics of Dry Heat Resistant strains isolated from the Viking Spacecraft.</title>
        <authorList>
            <person name="Seuylemezian A."/>
            <person name="Cooper K."/>
            <person name="Vaishampayan P."/>
        </authorList>
    </citation>
    <scope>NUCLEOTIDE SEQUENCE [LARGE SCALE GENOMIC DNA]</scope>
    <source>
        <strain evidence="2 3">V1-29</strain>
    </source>
</reference>
<evidence type="ECO:0000313" key="2">
    <source>
        <dbReference type="EMBL" id="PLT27713.1"/>
    </source>
</evidence>
<dbReference type="EMBL" id="PGUY01000083">
    <property type="protein sequence ID" value="PLT27713.1"/>
    <property type="molecule type" value="Genomic_DNA"/>
</dbReference>
<evidence type="ECO:0000313" key="3">
    <source>
        <dbReference type="Proteomes" id="UP000234748"/>
    </source>
</evidence>
<dbReference type="InterPro" id="IPR027393">
    <property type="entry name" value="Virus_scaffolding_prot_C"/>
</dbReference>
<feature type="domain" description="IDEAL" evidence="1">
    <location>
        <begin position="34"/>
        <end position="70"/>
    </location>
</feature>
<dbReference type="Gene3D" id="4.10.810.10">
    <property type="entry name" value="Virus Scaffolding Protein, Chain A"/>
    <property type="match status" value="1"/>
</dbReference>
<protein>
    <recommendedName>
        <fullName evidence="1">IDEAL domain-containing protein</fullName>
    </recommendedName>
</protein>
<dbReference type="AlphaFoldDB" id="A0A2N5M0B1"/>
<dbReference type="Proteomes" id="UP000234748">
    <property type="component" value="Unassembled WGS sequence"/>
</dbReference>
<proteinExistence type="predicted"/>
<comment type="caution">
    <text evidence="2">The sequence shown here is derived from an EMBL/GenBank/DDBJ whole genome shotgun (WGS) entry which is preliminary data.</text>
</comment>
<evidence type="ECO:0000259" key="1">
    <source>
        <dbReference type="SMART" id="SM00914"/>
    </source>
</evidence>
<name>A0A2N5M0B1_9BACI</name>
<accession>A0A2N5M0B1</accession>
<sequence length="79" mass="9285">MSKKNSYTDLMKKTVMDRQKHNMNYMQNLFIDMLLNEVLLSHSLEKINVRIDHALDTKDEALFQQLSSEKAKLTKRLGT</sequence>
<keyword evidence="3" id="KW-1185">Reference proteome</keyword>
<organism evidence="2 3">
    <name type="scientific">Peribacillus deserti</name>
    <dbReference type="NCBI Taxonomy" id="673318"/>
    <lineage>
        <taxon>Bacteria</taxon>
        <taxon>Bacillati</taxon>
        <taxon>Bacillota</taxon>
        <taxon>Bacilli</taxon>
        <taxon>Bacillales</taxon>
        <taxon>Bacillaceae</taxon>
        <taxon>Peribacillus</taxon>
    </lineage>
</organism>
<gene>
    <name evidence="2" type="ORF">CUU66_22370</name>
</gene>
<dbReference type="Pfam" id="PF08858">
    <property type="entry name" value="IDEAL"/>
    <property type="match status" value="1"/>
</dbReference>
<dbReference type="RefSeq" id="WP_101645611.1">
    <property type="nucleotide sequence ID" value="NZ_PGUY01000083.1"/>
</dbReference>